<evidence type="ECO:0000313" key="3">
    <source>
        <dbReference type="Proteomes" id="UP001194468"/>
    </source>
</evidence>
<dbReference type="EMBL" id="WHUW01000006">
    <property type="protein sequence ID" value="KAF8445041.1"/>
    <property type="molecule type" value="Genomic_DNA"/>
</dbReference>
<accession>A0AAD4C1V9</accession>
<keyword evidence="1" id="KW-0732">Signal</keyword>
<reference evidence="2" key="2">
    <citation type="journal article" date="2020" name="Nat. Commun.">
        <title>Large-scale genome sequencing of mycorrhizal fungi provides insights into the early evolution of symbiotic traits.</title>
        <authorList>
            <person name="Miyauchi S."/>
            <person name="Kiss E."/>
            <person name="Kuo A."/>
            <person name="Drula E."/>
            <person name="Kohler A."/>
            <person name="Sanchez-Garcia M."/>
            <person name="Morin E."/>
            <person name="Andreopoulos B."/>
            <person name="Barry K.W."/>
            <person name="Bonito G."/>
            <person name="Buee M."/>
            <person name="Carver A."/>
            <person name="Chen C."/>
            <person name="Cichocki N."/>
            <person name="Clum A."/>
            <person name="Culley D."/>
            <person name="Crous P.W."/>
            <person name="Fauchery L."/>
            <person name="Girlanda M."/>
            <person name="Hayes R.D."/>
            <person name="Keri Z."/>
            <person name="LaButti K."/>
            <person name="Lipzen A."/>
            <person name="Lombard V."/>
            <person name="Magnuson J."/>
            <person name="Maillard F."/>
            <person name="Murat C."/>
            <person name="Nolan M."/>
            <person name="Ohm R.A."/>
            <person name="Pangilinan J."/>
            <person name="Pereira M.F."/>
            <person name="Perotto S."/>
            <person name="Peter M."/>
            <person name="Pfister S."/>
            <person name="Riley R."/>
            <person name="Sitrit Y."/>
            <person name="Stielow J.B."/>
            <person name="Szollosi G."/>
            <person name="Zifcakova L."/>
            <person name="Stursova M."/>
            <person name="Spatafora J.W."/>
            <person name="Tedersoo L."/>
            <person name="Vaario L.M."/>
            <person name="Yamada A."/>
            <person name="Yan M."/>
            <person name="Wang P."/>
            <person name="Xu J."/>
            <person name="Bruns T."/>
            <person name="Baldrian P."/>
            <person name="Vilgalys R."/>
            <person name="Dunand C."/>
            <person name="Henrissat B."/>
            <person name="Grigoriev I.V."/>
            <person name="Hibbett D."/>
            <person name="Nagy L.G."/>
            <person name="Martin F.M."/>
        </authorList>
    </citation>
    <scope>NUCLEOTIDE SEQUENCE</scope>
    <source>
        <strain evidence="2">BED1</strain>
    </source>
</reference>
<comment type="caution">
    <text evidence="2">The sequence shown here is derived from an EMBL/GenBank/DDBJ whole genome shotgun (WGS) entry which is preliminary data.</text>
</comment>
<proteinExistence type="predicted"/>
<name>A0AAD4C1V9_BOLED</name>
<sequence length="66" mass="6537">MSCAPGACACFAAILGVGTVSTTLQASSSNSATTKSYFLLAAAPPPGCTVSHSFPPAAVCRTMQPE</sequence>
<protein>
    <recommendedName>
        <fullName evidence="4">Secreted protein</fullName>
    </recommendedName>
</protein>
<feature type="chain" id="PRO_5042278391" description="Secreted protein" evidence="1">
    <location>
        <begin position="23"/>
        <end position="66"/>
    </location>
</feature>
<dbReference type="Proteomes" id="UP001194468">
    <property type="component" value="Unassembled WGS sequence"/>
</dbReference>
<evidence type="ECO:0008006" key="4">
    <source>
        <dbReference type="Google" id="ProtNLM"/>
    </source>
</evidence>
<keyword evidence="3" id="KW-1185">Reference proteome</keyword>
<reference evidence="2" key="1">
    <citation type="submission" date="2019-10" db="EMBL/GenBank/DDBJ databases">
        <authorList>
            <consortium name="DOE Joint Genome Institute"/>
            <person name="Kuo A."/>
            <person name="Miyauchi S."/>
            <person name="Kiss E."/>
            <person name="Drula E."/>
            <person name="Kohler A."/>
            <person name="Sanchez-Garcia M."/>
            <person name="Andreopoulos B."/>
            <person name="Barry K.W."/>
            <person name="Bonito G."/>
            <person name="Buee M."/>
            <person name="Carver A."/>
            <person name="Chen C."/>
            <person name="Cichocki N."/>
            <person name="Clum A."/>
            <person name="Culley D."/>
            <person name="Crous P.W."/>
            <person name="Fauchery L."/>
            <person name="Girlanda M."/>
            <person name="Hayes R."/>
            <person name="Keri Z."/>
            <person name="LaButti K."/>
            <person name="Lipzen A."/>
            <person name="Lombard V."/>
            <person name="Magnuson J."/>
            <person name="Maillard F."/>
            <person name="Morin E."/>
            <person name="Murat C."/>
            <person name="Nolan M."/>
            <person name="Ohm R."/>
            <person name="Pangilinan J."/>
            <person name="Pereira M."/>
            <person name="Perotto S."/>
            <person name="Peter M."/>
            <person name="Riley R."/>
            <person name="Sitrit Y."/>
            <person name="Stielow B."/>
            <person name="Szollosi G."/>
            <person name="Zifcakova L."/>
            <person name="Stursova M."/>
            <person name="Spatafora J.W."/>
            <person name="Tedersoo L."/>
            <person name="Vaario L.-M."/>
            <person name="Yamada A."/>
            <person name="Yan M."/>
            <person name="Wang P."/>
            <person name="Xu J."/>
            <person name="Bruns T."/>
            <person name="Baldrian P."/>
            <person name="Vilgalys R."/>
            <person name="Henrissat B."/>
            <person name="Grigoriev I.V."/>
            <person name="Hibbett D."/>
            <person name="Nagy L.G."/>
            <person name="Martin F.M."/>
        </authorList>
    </citation>
    <scope>NUCLEOTIDE SEQUENCE</scope>
    <source>
        <strain evidence="2">BED1</strain>
    </source>
</reference>
<gene>
    <name evidence="2" type="ORF">L210DRAFT_947350</name>
</gene>
<evidence type="ECO:0000313" key="2">
    <source>
        <dbReference type="EMBL" id="KAF8445041.1"/>
    </source>
</evidence>
<feature type="signal peptide" evidence="1">
    <location>
        <begin position="1"/>
        <end position="22"/>
    </location>
</feature>
<dbReference type="AlphaFoldDB" id="A0AAD4C1V9"/>
<evidence type="ECO:0000256" key="1">
    <source>
        <dbReference type="SAM" id="SignalP"/>
    </source>
</evidence>
<organism evidence="2 3">
    <name type="scientific">Boletus edulis BED1</name>
    <dbReference type="NCBI Taxonomy" id="1328754"/>
    <lineage>
        <taxon>Eukaryota</taxon>
        <taxon>Fungi</taxon>
        <taxon>Dikarya</taxon>
        <taxon>Basidiomycota</taxon>
        <taxon>Agaricomycotina</taxon>
        <taxon>Agaricomycetes</taxon>
        <taxon>Agaricomycetidae</taxon>
        <taxon>Boletales</taxon>
        <taxon>Boletineae</taxon>
        <taxon>Boletaceae</taxon>
        <taxon>Boletoideae</taxon>
        <taxon>Boletus</taxon>
    </lineage>
</organism>